<dbReference type="EMBL" id="JAULSW010000005">
    <property type="protein sequence ID" value="KAK3381298.1"/>
    <property type="molecule type" value="Genomic_DNA"/>
</dbReference>
<proteinExistence type="predicted"/>
<evidence type="ECO:0000256" key="1">
    <source>
        <dbReference type="SAM" id="MobiDB-lite"/>
    </source>
</evidence>
<evidence type="ECO:0000313" key="3">
    <source>
        <dbReference type="EMBL" id="KAK3381298.1"/>
    </source>
</evidence>
<gene>
    <name evidence="3" type="ORF">B0H63DRAFT_199402</name>
</gene>
<dbReference type="InterPro" id="IPR002775">
    <property type="entry name" value="DNA/RNA-bd_Alba-like"/>
</dbReference>
<feature type="region of interest" description="Disordered" evidence="1">
    <location>
        <begin position="19"/>
        <end position="51"/>
    </location>
</feature>
<organism evidence="3 4">
    <name type="scientific">Podospora didyma</name>
    <dbReference type="NCBI Taxonomy" id="330526"/>
    <lineage>
        <taxon>Eukaryota</taxon>
        <taxon>Fungi</taxon>
        <taxon>Dikarya</taxon>
        <taxon>Ascomycota</taxon>
        <taxon>Pezizomycotina</taxon>
        <taxon>Sordariomycetes</taxon>
        <taxon>Sordariomycetidae</taxon>
        <taxon>Sordariales</taxon>
        <taxon>Podosporaceae</taxon>
        <taxon>Podospora</taxon>
    </lineage>
</organism>
<comment type="caution">
    <text evidence="3">The sequence shown here is derived from an EMBL/GenBank/DDBJ whole genome shotgun (WGS) entry which is preliminary data.</text>
</comment>
<reference evidence="3" key="2">
    <citation type="submission" date="2023-06" db="EMBL/GenBank/DDBJ databases">
        <authorList>
            <consortium name="Lawrence Berkeley National Laboratory"/>
            <person name="Haridas S."/>
            <person name="Hensen N."/>
            <person name="Bonometti L."/>
            <person name="Westerberg I."/>
            <person name="Brannstrom I.O."/>
            <person name="Guillou S."/>
            <person name="Cros-Aarteil S."/>
            <person name="Calhoun S."/>
            <person name="Kuo A."/>
            <person name="Mondo S."/>
            <person name="Pangilinan J."/>
            <person name="Riley R."/>
            <person name="LaButti K."/>
            <person name="Andreopoulos B."/>
            <person name="Lipzen A."/>
            <person name="Chen C."/>
            <person name="Yanf M."/>
            <person name="Daum C."/>
            <person name="Ng V."/>
            <person name="Clum A."/>
            <person name="Steindorff A."/>
            <person name="Ohm R."/>
            <person name="Martin F."/>
            <person name="Silar P."/>
            <person name="Natvig D."/>
            <person name="Lalanne C."/>
            <person name="Gautier V."/>
            <person name="Ament-velasquez S.L."/>
            <person name="Kruys A."/>
            <person name="Hutchinson M.I."/>
            <person name="Powell A.J."/>
            <person name="Barry K."/>
            <person name="Miller A.N."/>
            <person name="Grigoriev I.V."/>
            <person name="Debuchy R."/>
            <person name="Gladieux P."/>
            <person name="Thoren M.H."/>
            <person name="Johannesson H."/>
        </authorList>
    </citation>
    <scope>NUCLEOTIDE SEQUENCE</scope>
    <source>
        <strain evidence="3">CBS 232.78</strain>
    </source>
</reference>
<reference evidence="3" key="1">
    <citation type="journal article" date="2023" name="Mol. Phylogenet. Evol.">
        <title>Genome-scale phylogeny and comparative genomics of the fungal order Sordariales.</title>
        <authorList>
            <person name="Hensen N."/>
            <person name="Bonometti L."/>
            <person name="Westerberg I."/>
            <person name="Brannstrom I.O."/>
            <person name="Guillou S."/>
            <person name="Cros-Aarteil S."/>
            <person name="Calhoun S."/>
            <person name="Haridas S."/>
            <person name="Kuo A."/>
            <person name="Mondo S."/>
            <person name="Pangilinan J."/>
            <person name="Riley R."/>
            <person name="LaButti K."/>
            <person name="Andreopoulos B."/>
            <person name="Lipzen A."/>
            <person name="Chen C."/>
            <person name="Yan M."/>
            <person name="Daum C."/>
            <person name="Ng V."/>
            <person name="Clum A."/>
            <person name="Steindorff A."/>
            <person name="Ohm R.A."/>
            <person name="Martin F."/>
            <person name="Silar P."/>
            <person name="Natvig D.O."/>
            <person name="Lalanne C."/>
            <person name="Gautier V."/>
            <person name="Ament-Velasquez S.L."/>
            <person name="Kruys A."/>
            <person name="Hutchinson M.I."/>
            <person name="Powell A.J."/>
            <person name="Barry K."/>
            <person name="Miller A.N."/>
            <person name="Grigoriev I.V."/>
            <person name="Debuchy R."/>
            <person name="Gladieux P."/>
            <person name="Hiltunen Thoren M."/>
            <person name="Johannesson H."/>
        </authorList>
    </citation>
    <scope>NUCLEOTIDE SEQUENCE</scope>
    <source>
        <strain evidence="3">CBS 232.78</strain>
    </source>
</reference>
<accession>A0AAE0NGW5</accession>
<dbReference type="Pfam" id="PF01918">
    <property type="entry name" value="Alba"/>
    <property type="match status" value="1"/>
</dbReference>
<keyword evidence="4" id="KW-1185">Reference proteome</keyword>
<dbReference type="GO" id="GO:0003676">
    <property type="term" value="F:nucleic acid binding"/>
    <property type="evidence" value="ECO:0007669"/>
    <property type="project" value="InterPro"/>
</dbReference>
<dbReference type="Proteomes" id="UP001285441">
    <property type="component" value="Unassembled WGS sequence"/>
</dbReference>
<sequence length="254" mass="28775">MPAADPMLRLQPAILPKRRYLDDENIQNDPNPKKRRVESGPRTTAAPTAGLAESPFTQLYGPLLSRLKPKYEVKPMVVRGSTSISKHVDRALEHLGRFSMWDLSVLPGVVLLCARSGDSSKLISVSELVRRRISETEQKWFQYNLLDETVCEDRTIMALEEPSIVEDTFMAVGTVDTGYVSDSESDNGYFETANRQPTIHERATEAAKFKHKAYMTVLLSRVPLHELKDMHNIALQTNEHHIEYLRKKKMGLVG</sequence>
<protein>
    <recommendedName>
        <fullName evidence="2">DNA/RNA-binding protein Alba-like domain-containing protein</fullName>
    </recommendedName>
</protein>
<evidence type="ECO:0000259" key="2">
    <source>
        <dbReference type="Pfam" id="PF01918"/>
    </source>
</evidence>
<feature type="domain" description="DNA/RNA-binding protein Alba-like" evidence="2">
    <location>
        <begin position="76"/>
        <end position="149"/>
    </location>
</feature>
<evidence type="ECO:0000313" key="4">
    <source>
        <dbReference type="Proteomes" id="UP001285441"/>
    </source>
</evidence>
<name>A0AAE0NGW5_9PEZI</name>
<dbReference type="AlphaFoldDB" id="A0AAE0NGW5"/>